<dbReference type="InterPro" id="IPR036366">
    <property type="entry name" value="PGBDSf"/>
</dbReference>
<dbReference type="Gene3D" id="1.10.101.10">
    <property type="entry name" value="PGBD-like superfamily/PGBD"/>
    <property type="match status" value="1"/>
</dbReference>
<evidence type="ECO:0000313" key="2">
    <source>
        <dbReference type="EMBL" id="PKQ61188.1"/>
    </source>
</evidence>
<keyword evidence="3" id="KW-1185">Reference proteome</keyword>
<organism evidence="2 3">
    <name type="scientific">Labilibaculum manganireducens</name>
    <dbReference type="NCBI Taxonomy" id="1940525"/>
    <lineage>
        <taxon>Bacteria</taxon>
        <taxon>Pseudomonadati</taxon>
        <taxon>Bacteroidota</taxon>
        <taxon>Bacteroidia</taxon>
        <taxon>Marinilabiliales</taxon>
        <taxon>Marinifilaceae</taxon>
        <taxon>Labilibaculum</taxon>
    </lineage>
</organism>
<sequence>MTKTSPEVPDDCIYDPILNQSRKRYPWKRDFEYDQEEKEEEEYTPFPISNKVYHFHPVAFVEQMRRMNTIYRKGDKGALILELNFRLAGFGGMLPTEEFTELTEKGVKQFQADYMKITPTGEVDSKTLKKIDEFSDKYRENINNYKCNCGICSGFGQGQYKDEYKSTSKIERHHKYEYPGIHQSLLWAVSASQYYLSEKLEGEYKINSICSGYRCHENNKQKGRSSTNHMGKAVDLHFNKNGTRTKDVTDMDLLREKIYCEYAGAPKNNGNFGWERNKFGLESSLEGAKTWIHIDVREFKDMLKDEFFIKASNDKYFSKKINEVTKTKK</sequence>
<dbReference type="InterPro" id="IPR036365">
    <property type="entry name" value="PGBD-like_sf"/>
</dbReference>
<proteinExistence type="predicted"/>
<accession>A0A2N3HT03</accession>
<gene>
    <name evidence="2" type="ORF">BZG01_19765</name>
</gene>
<dbReference type="InterPro" id="IPR002477">
    <property type="entry name" value="Peptidoglycan-bd-like"/>
</dbReference>
<feature type="domain" description="Peptidoglycan binding-like" evidence="1">
    <location>
        <begin position="86"/>
        <end position="131"/>
    </location>
</feature>
<dbReference type="SUPFAM" id="SSF47090">
    <property type="entry name" value="PGBD-like"/>
    <property type="match status" value="1"/>
</dbReference>
<reference evidence="2 3" key="1">
    <citation type="journal article" date="2017" name="Front. Microbiol.">
        <title>Labilibaculum manganireducens gen. nov., sp. nov. and Labilibaculum filiforme sp. nov., Novel Bacteroidetes Isolated from Subsurface Sediments of the Baltic Sea.</title>
        <authorList>
            <person name="Vandieken V."/>
            <person name="Marshall I.P."/>
            <person name="Niemann H."/>
            <person name="Engelen B."/>
            <person name="Cypionka H."/>
        </authorList>
    </citation>
    <scope>NUCLEOTIDE SEQUENCE [LARGE SCALE GENOMIC DNA]</scope>
    <source>
        <strain evidence="2 3">59.10-2M</strain>
    </source>
</reference>
<name>A0A2N3HT03_9BACT</name>
<dbReference type="AlphaFoldDB" id="A0A2N3HT03"/>
<dbReference type="EMBL" id="MVDE01000048">
    <property type="protein sequence ID" value="PKQ61188.1"/>
    <property type="molecule type" value="Genomic_DNA"/>
</dbReference>
<dbReference type="Proteomes" id="UP000233618">
    <property type="component" value="Unassembled WGS sequence"/>
</dbReference>
<evidence type="ECO:0000313" key="3">
    <source>
        <dbReference type="Proteomes" id="UP000233618"/>
    </source>
</evidence>
<dbReference type="Pfam" id="PF01471">
    <property type="entry name" value="PG_binding_1"/>
    <property type="match status" value="1"/>
</dbReference>
<evidence type="ECO:0000259" key="1">
    <source>
        <dbReference type="Pfam" id="PF01471"/>
    </source>
</evidence>
<comment type="caution">
    <text evidence="2">The sequence shown here is derived from an EMBL/GenBank/DDBJ whole genome shotgun (WGS) entry which is preliminary data.</text>
</comment>
<protein>
    <recommendedName>
        <fullName evidence="1">Peptidoglycan binding-like domain-containing protein</fullName>
    </recommendedName>
</protein>
<dbReference type="RefSeq" id="WP_101311580.1">
    <property type="nucleotide sequence ID" value="NZ_MVDE01000048.1"/>
</dbReference>